<dbReference type="PROSITE" id="PS50106">
    <property type="entry name" value="PDZ"/>
    <property type="match status" value="1"/>
</dbReference>
<dbReference type="InterPro" id="IPR001478">
    <property type="entry name" value="PDZ"/>
</dbReference>
<dbReference type="PROSITE" id="PS50175">
    <property type="entry name" value="ASP_PROT_RETROV"/>
    <property type="match status" value="1"/>
</dbReference>
<dbReference type="Gene3D" id="2.30.42.10">
    <property type="match status" value="1"/>
</dbReference>
<protein>
    <submittedName>
        <fullName evidence="5">PDZ domain-containing protein</fullName>
    </submittedName>
</protein>
<dbReference type="AlphaFoldDB" id="A0A849SIN4"/>
<accession>A0A849SIN4</accession>
<organism evidence="5 6">
    <name type="scientific">Eiseniibacteriota bacterium</name>
    <dbReference type="NCBI Taxonomy" id="2212470"/>
    <lineage>
        <taxon>Bacteria</taxon>
        <taxon>Candidatus Eiseniibacteriota</taxon>
    </lineage>
</organism>
<dbReference type="Pfam" id="PF17820">
    <property type="entry name" value="PDZ_6"/>
    <property type="match status" value="1"/>
</dbReference>
<dbReference type="SUPFAM" id="SSF50156">
    <property type="entry name" value="PDZ domain-like"/>
    <property type="match status" value="1"/>
</dbReference>
<dbReference type="EMBL" id="JABFRW010000106">
    <property type="protein sequence ID" value="NOT34291.1"/>
    <property type="molecule type" value="Genomic_DNA"/>
</dbReference>
<feature type="chain" id="PRO_5033025361" evidence="2">
    <location>
        <begin position="28"/>
        <end position="628"/>
    </location>
</feature>
<keyword evidence="2" id="KW-0732">Signal</keyword>
<name>A0A849SIN4_UNCEI</name>
<dbReference type="InterPro" id="IPR036034">
    <property type="entry name" value="PDZ_sf"/>
</dbReference>
<evidence type="ECO:0000313" key="6">
    <source>
        <dbReference type="Proteomes" id="UP000580839"/>
    </source>
</evidence>
<dbReference type="Gene3D" id="2.40.70.10">
    <property type="entry name" value="Acid Proteases"/>
    <property type="match status" value="2"/>
</dbReference>
<evidence type="ECO:0000259" key="3">
    <source>
        <dbReference type="PROSITE" id="PS50106"/>
    </source>
</evidence>
<dbReference type="SMART" id="SM00228">
    <property type="entry name" value="PDZ"/>
    <property type="match status" value="1"/>
</dbReference>
<reference evidence="5 6" key="1">
    <citation type="submission" date="2020-04" db="EMBL/GenBank/DDBJ databases">
        <title>Metagenomic profiling of ammonia- and methane-oxidizing microorganisms in a Dutch drinking water treatment plant.</title>
        <authorList>
            <person name="Poghosyan L."/>
            <person name="Leucker S."/>
        </authorList>
    </citation>
    <scope>NUCLEOTIDE SEQUENCE [LARGE SCALE GENOMIC DNA]</scope>
    <source>
        <strain evidence="5">S-RSF-IL-03</strain>
    </source>
</reference>
<evidence type="ECO:0000313" key="5">
    <source>
        <dbReference type="EMBL" id="NOT34291.1"/>
    </source>
</evidence>
<feature type="domain" description="Peptidase A2" evidence="4">
    <location>
        <begin position="282"/>
        <end position="317"/>
    </location>
</feature>
<evidence type="ECO:0000259" key="4">
    <source>
        <dbReference type="PROSITE" id="PS50175"/>
    </source>
</evidence>
<comment type="caution">
    <text evidence="5">The sequence shown here is derived from an EMBL/GenBank/DDBJ whole genome shotgun (WGS) entry which is preliminary data.</text>
</comment>
<evidence type="ECO:0000256" key="1">
    <source>
        <dbReference type="ARBA" id="ARBA00022801"/>
    </source>
</evidence>
<dbReference type="InterPro" id="IPR001995">
    <property type="entry name" value="Peptidase_A2_cat"/>
</dbReference>
<dbReference type="SUPFAM" id="SSF50630">
    <property type="entry name" value="Acid proteases"/>
    <property type="match status" value="1"/>
</dbReference>
<dbReference type="Pfam" id="PF13650">
    <property type="entry name" value="Asp_protease_2"/>
    <property type="match status" value="1"/>
</dbReference>
<proteinExistence type="predicted"/>
<evidence type="ECO:0000256" key="2">
    <source>
        <dbReference type="SAM" id="SignalP"/>
    </source>
</evidence>
<dbReference type="GO" id="GO:0006508">
    <property type="term" value="P:proteolysis"/>
    <property type="evidence" value="ECO:0007669"/>
    <property type="project" value="InterPro"/>
</dbReference>
<dbReference type="Proteomes" id="UP000580839">
    <property type="component" value="Unassembled WGS sequence"/>
</dbReference>
<feature type="signal peptide" evidence="2">
    <location>
        <begin position="1"/>
        <end position="27"/>
    </location>
</feature>
<dbReference type="InterPro" id="IPR021109">
    <property type="entry name" value="Peptidase_aspartic_dom_sf"/>
</dbReference>
<dbReference type="InterPro" id="IPR041489">
    <property type="entry name" value="PDZ_6"/>
</dbReference>
<gene>
    <name evidence="5" type="ORF">HOP12_09000</name>
</gene>
<sequence length="628" mass="68316">MSRLQSVASCVLALALVSSAASRPAHAEITPEARPVIEHYLQATGGLKALEYDRAVGMKGTLTAFGLTGTVELWRQRPGRTASFTTIGPLTLRDGQDATRSWRVDQNGKLQERDGKELEDSRASAWFDSEAWALPDQGGGRVTFAGNERDSIARYAVLEVTPPVGRARRLFFEATSGHLVRTVNRDDSRTMISHFSNFTRMANRLRARTTRIEVAEMPINIVTVTLDSVWVADAFPDERFAPPGEDASPVTFRGATGRVTVPFVYSTRHVWVKASLNGGPLEDFLLDTGAGVTVIDSAYAASRGLRSEGHIGVGGAGASGGGAFAQLDSLFVPGEGATSVRVGGQKVVILAVNPHLEPFFWRRCAGVLGYDFISRFVLEVDYDARRLVLHDPKHYQHTGAGEALTLELASNIPVVEGAIDSLYRGKFRLDVGSGSTVDLHTPFVNAHDLRQRAGRSVEVLGGGFGGTFSSTATRMKRMTLGSYGWDAPVVVLSSTDVGALASEDYAGNIGNRVLERFKVTFDYERRQVWLEPGARYRDRDRFSLTGLQLAHGGDGLTVAQVLAGSVAEAAGLRVGDRILDLEGRPAASWSIEEYERVFEVANPGEKRKLVYERDGKKRSIQFALRETL</sequence>
<dbReference type="GO" id="GO:0004190">
    <property type="term" value="F:aspartic-type endopeptidase activity"/>
    <property type="evidence" value="ECO:0007669"/>
    <property type="project" value="InterPro"/>
</dbReference>
<keyword evidence="1" id="KW-0378">Hydrolase</keyword>
<feature type="domain" description="PDZ" evidence="3">
    <location>
        <begin position="527"/>
        <end position="593"/>
    </location>
</feature>